<evidence type="ECO:0000313" key="2">
    <source>
        <dbReference type="EMBL" id="AOT72890.1"/>
    </source>
</evidence>
<keyword evidence="1" id="KW-1133">Transmembrane helix</keyword>
<evidence type="ECO:0000313" key="3">
    <source>
        <dbReference type="Proteomes" id="UP000095743"/>
    </source>
</evidence>
<evidence type="ECO:0008006" key="4">
    <source>
        <dbReference type="Google" id="ProtNLM"/>
    </source>
</evidence>
<reference evidence="2 3" key="1">
    <citation type="submission" date="2016-09" db="EMBL/GenBank/DDBJ databases">
        <title>Genomic analysis reveals versatility of anaerobic energy metabolism of Geosporobacter ferrireducens IRF9 of phylum Firmicutes.</title>
        <authorList>
            <person name="Kim S.-J."/>
        </authorList>
    </citation>
    <scope>NUCLEOTIDE SEQUENCE [LARGE SCALE GENOMIC DNA]</scope>
    <source>
        <strain evidence="2 3">IRF9</strain>
    </source>
</reference>
<dbReference type="OrthoDB" id="1900207at2"/>
<proteinExistence type="predicted"/>
<keyword evidence="1" id="KW-0472">Membrane</keyword>
<dbReference type="EMBL" id="CP017269">
    <property type="protein sequence ID" value="AOT72890.1"/>
    <property type="molecule type" value="Genomic_DNA"/>
</dbReference>
<accession>A0A1D8GPL8</accession>
<dbReference type="Proteomes" id="UP000095743">
    <property type="component" value="Chromosome"/>
</dbReference>
<dbReference type="AlphaFoldDB" id="A0A1D8GPL8"/>
<organism evidence="2 3">
    <name type="scientific">Geosporobacter ferrireducens</name>
    <dbReference type="NCBI Taxonomy" id="1424294"/>
    <lineage>
        <taxon>Bacteria</taxon>
        <taxon>Bacillati</taxon>
        <taxon>Bacillota</taxon>
        <taxon>Clostridia</taxon>
        <taxon>Peptostreptococcales</taxon>
        <taxon>Thermotaleaceae</taxon>
        <taxon>Geosporobacter</taxon>
    </lineage>
</organism>
<keyword evidence="3" id="KW-1185">Reference proteome</keyword>
<sequence length="337" mass="39178">MFRNKRIIIFAMLIIAFLLLNNRYHLIEKSFGKTNQNNESLPLNTSLEGVSIFYDTLKHLGYSVKVDAGNLLKKNDGDIYIITENRAAISFDLKEAEDWIKAGGKLIYLTPAYEQYTYADRVETHEDKASLYAVGEGKLLIGDIDLVTNNTLLKNREGAYFVFKCIESLGGDIYFNEHYRFLGGQSPSLYRNLPIHVKFILFQLILTLIGVIFYLGKGFGKPKRIIDEIERDENEYLHASANLYEKCESIDIVYDAFHREFENEFKKTFKRAVLPQDWVDLWTGHGLPHKEEAARVFDHQKENRKAGFSVIKDLDLLTQIMIKRREEFWVKLKQKNL</sequence>
<dbReference type="STRING" id="1424294.Gferi_27035"/>
<feature type="transmembrane region" description="Helical" evidence="1">
    <location>
        <begin position="195"/>
        <end position="215"/>
    </location>
</feature>
<protein>
    <recommendedName>
        <fullName evidence="4">DUF4350 domain-containing protein</fullName>
    </recommendedName>
</protein>
<evidence type="ECO:0000256" key="1">
    <source>
        <dbReference type="SAM" id="Phobius"/>
    </source>
</evidence>
<dbReference type="KEGG" id="gfe:Gferi_27035"/>
<name>A0A1D8GPL8_9FIRM</name>
<keyword evidence="1" id="KW-0812">Transmembrane</keyword>
<gene>
    <name evidence="2" type="ORF">Gferi_27035</name>
</gene>
<dbReference type="RefSeq" id="WP_069981199.1">
    <property type="nucleotide sequence ID" value="NZ_CP017269.1"/>
</dbReference>